<protein>
    <submittedName>
        <fullName evidence="15">Voltage-gated potassium channel</fullName>
    </submittedName>
</protein>
<gene>
    <name evidence="15" type="ORF">SAMN05421863_10615</name>
</gene>
<feature type="region of interest" description="Disordered" evidence="12">
    <location>
        <begin position="1"/>
        <end position="28"/>
    </location>
</feature>
<evidence type="ECO:0000256" key="4">
    <source>
        <dbReference type="ARBA" id="ARBA00022692"/>
    </source>
</evidence>
<evidence type="ECO:0000256" key="10">
    <source>
        <dbReference type="ARBA" id="ARBA00023136"/>
    </source>
</evidence>
<feature type="transmembrane region" description="Helical" evidence="13">
    <location>
        <begin position="49"/>
        <end position="68"/>
    </location>
</feature>
<evidence type="ECO:0000256" key="5">
    <source>
        <dbReference type="ARBA" id="ARBA00022826"/>
    </source>
</evidence>
<evidence type="ECO:0000259" key="14">
    <source>
        <dbReference type="Pfam" id="PF00520"/>
    </source>
</evidence>
<keyword evidence="10 13" id="KW-0472">Membrane</keyword>
<proteinExistence type="predicted"/>
<dbReference type="PANTHER" id="PTHR11537">
    <property type="entry name" value="VOLTAGE-GATED POTASSIUM CHANNEL"/>
    <property type="match status" value="1"/>
</dbReference>
<dbReference type="Gene3D" id="1.20.120.350">
    <property type="entry name" value="Voltage-gated potassium channels. Chain C"/>
    <property type="match status" value="1"/>
</dbReference>
<dbReference type="OrthoDB" id="9799090at2"/>
<evidence type="ECO:0000256" key="2">
    <source>
        <dbReference type="ARBA" id="ARBA00022448"/>
    </source>
</evidence>
<dbReference type="Proteomes" id="UP000183287">
    <property type="component" value="Unassembled WGS sequence"/>
</dbReference>
<dbReference type="EMBL" id="FOUB01000061">
    <property type="protein sequence ID" value="SFM85155.1"/>
    <property type="molecule type" value="Genomic_DNA"/>
</dbReference>
<evidence type="ECO:0000313" key="15">
    <source>
        <dbReference type="EMBL" id="SFM85155.1"/>
    </source>
</evidence>
<dbReference type="GO" id="GO:0008076">
    <property type="term" value="C:voltage-gated potassium channel complex"/>
    <property type="evidence" value="ECO:0007669"/>
    <property type="project" value="InterPro"/>
</dbReference>
<keyword evidence="6" id="KW-0851">Voltage-gated channel</keyword>
<dbReference type="PANTHER" id="PTHR11537:SF254">
    <property type="entry name" value="POTASSIUM VOLTAGE-GATED CHANNEL PROTEIN SHAB"/>
    <property type="match status" value="1"/>
</dbReference>
<evidence type="ECO:0000256" key="11">
    <source>
        <dbReference type="ARBA" id="ARBA00023303"/>
    </source>
</evidence>
<evidence type="ECO:0000256" key="12">
    <source>
        <dbReference type="SAM" id="MobiDB-lite"/>
    </source>
</evidence>
<keyword evidence="11 15" id="KW-0407">Ion channel</keyword>
<feature type="transmembrane region" description="Helical" evidence="13">
    <location>
        <begin position="232"/>
        <end position="254"/>
    </location>
</feature>
<dbReference type="AlphaFoldDB" id="A0A1I4U8B1"/>
<name>A0A1I4U8B1_9PROT</name>
<organism evidence="15 16">
    <name type="scientific">Nitrosomonas communis</name>
    <dbReference type="NCBI Taxonomy" id="44574"/>
    <lineage>
        <taxon>Bacteria</taxon>
        <taxon>Pseudomonadati</taxon>
        <taxon>Pseudomonadota</taxon>
        <taxon>Betaproteobacteria</taxon>
        <taxon>Nitrosomonadales</taxon>
        <taxon>Nitrosomonadaceae</taxon>
        <taxon>Nitrosomonas</taxon>
    </lineage>
</organism>
<evidence type="ECO:0000256" key="3">
    <source>
        <dbReference type="ARBA" id="ARBA00022538"/>
    </source>
</evidence>
<evidence type="ECO:0000256" key="7">
    <source>
        <dbReference type="ARBA" id="ARBA00022958"/>
    </source>
</evidence>
<comment type="subcellular location">
    <subcellularLocation>
        <location evidence="1">Membrane</location>
        <topology evidence="1">Multi-pass membrane protein</topology>
    </subcellularLocation>
</comment>
<dbReference type="InterPro" id="IPR005821">
    <property type="entry name" value="Ion_trans_dom"/>
</dbReference>
<keyword evidence="4 13" id="KW-0812">Transmembrane</keyword>
<keyword evidence="8 13" id="KW-1133">Transmembrane helix</keyword>
<dbReference type="InterPro" id="IPR027359">
    <property type="entry name" value="Volt_channel_dom_sf"/>
</dbReference>
<keyword evidence="16" id="KW-1185">Reference proteome</keyword>
<evidence type="ECO:0000256" key="13">
    <source>
        <dbReference type="SAM" id="Phobius"/>
    </source>
</evidence>
<evidence type="ECO:0000256" key="8">
    <source>
        <dbReference type="ARBA" id="ARBA00022989"/>
    </source>
</evidence>
<dbReference type="SUPFAM" id="SSF81324">
    <property type="entry name" value="Voltage-gated potassium channels"/>
    <property type="match status" value="1"/>
</dbReference>
<accession>A0A1I4U8B1</accession>
<feature type="domain" description="Ion transport" evidence="14">
    <location>
        <begin position="48"/>
        <end position="259"/>
    </location>
</feature>
<evidence type="ECO:0000256" key="1">
    <source>
        <dbReference type="ARBA" id="ARBA00004141"/>
    </source>
</evidence>
<keyword evidence="9" id="KW-0406">Ion transport</keyword>
<dbReference type="PRINTS" id="PR00169">
    <property type="entry name" value="KCHANNEL"/>
</dbReference>
<dbReference type="InterPro" id="IPR028325">
    <property type="entry name" value="VG_K_chnl"/>
</dbReference>
<evidence type="ECO:0000256" key="9">
    <source>
        <dbReference type="ARBA" id="ARBA00023065"/>
    </source>
</evidence>
<evidence type="ECO:0000313" key="16">
    <source>
        <dbReference type="Proteomes" id="UP000183287"/>
    </source>
</evidence>
<dbReference type="RefSeq" id="WP_074906677.1">
    <property type="nucleotide sequence ID" value="NZ_FOUB01000061.1"/>
</dbReference>
<feature type="transmembrane region" description="Helical" evidence="13">
    <location>
        <begin position="175"/>
        <end position="196"/>
    </location>
</feature>
<evidence type="ECO:0000256" key="6">
    <source>
        <dbReference type="ARBA" id="ARBA00022882"/>
    </source>
</evidence>
<dbReference type="GO" id="GO:0005249">
    <property type="term" value="F:voltage-gated potassium channel activity"/>
    <property type="evidence" value="ECO:0007669"/>
    <property type="project" value="InterPro"/>
</dbReference>
<keyword evidence="3" id="KW-0633">Potassium transport</keyword>
<reference evidence="16" key="1">
    <citation type="submission" date="2016-10" db="EMBL/GenBank/DDBJ databases">
        <authorList>
            <person name="Varghese N."/>
            <person name="Submissions S."/>
        </authorList>
    </citation>
    <scope>NUCLEOTIDE SEQUENCE [LARGE SCALE GENOMIC DNA]</scope>
    <source>
        <strain evidence="16">Nm44</strain>
    </source>
</reference>
<keyword evidence="7" id="KW-0630">Potassium</keyword>
<sequence length="298" mass="32838">MSTKVSSPPPSSKDPIYSPEADAFGRPEGGSRRKLFTVIFESDTQAGKVFDVSLLFAIIASVLVVMLGSVQSLAEHYQKLFSALEWSFTLLFTVEYIARLSCVERPGRYARSFFGIVDLIAILPTYLAFFFPELMVLINIRLLRLLRVFRILKLTAYFYEYNALGAALAASRRKILVFICTVAIIVVLLGTVMYVVEGTENGFTSIPIAVYWSITTMTTVGFGDIVPKTDLGHAIASIIMLLGWGVLAVPTGIVTAEMTSRRMREDVSSARSCEVCGTPGHRLQARYCQDCGAKLPES</sequence>
<dbReference type="Pfam" id="PF00520">
    <property type="entry name" value="Ion_trans"/>
    <property type="match status" value="1"/>
</dbReference>
<dbReference type="GO" id="GO:0001508">
    <property type="term" value="P:action potential"/>
    <property type="evidence" value="ECO:0007669"/>
    <property type="project" value="TreeGrafter"/>
</dbReference>
<keyword evidence="5" id="KW-0631">Potassium channel</keyword>
<dbReference type="Gene3D" id="1.10.287.70">
    <property type="match status" value="1"/>
</dbReference>
<keyword evidence="2" id="KW-0813">Transport</keyword>